<name>A0ABC8X366_9POAL</name>
<protein>
    <submittedName>
        <fullName evidence="1">Uncharacterized protein</fullName>
    </submittedName>
</protein>
<proteinExistence type="predicted"/>
<evidence type="ECO:0000313" key="1">
    <source>
        <dbReference type="EMBL" id="CAL4918764.1"/>
    </source>
</evidence>
<evidence type="ECO:0000313" key="2">
    <source>
        <dbReference type="Proteomes" id="UP001497457"/>
    </source>
</evidence>
<reference evidence="1" key="1">
    <citation type="submission" date="2024-10" db="EMBL/GenBank/DDBJ databases">
        <authorList>
            <person name="Ryan C."/>
        </authorList>
    </citation>
    <scope>NUCLEOTIDE SEQUENCE [LARGE SCALE GENOMIC DNA]</scope>
</reference>
<dbReference type="Proteomes" id="UP001497457">
    <property type="component" value="Chromosome 13rd"/>
</dbReference>
<gene>
    <name evidence="1" type="ORF">URODEC1_LOCUS19366</name>
</gene>
<dbReference type="AlphaFoldDB" id="A0ABC8X366"/>
<accession>A0ABC8X366</accession>
<organism evidence="1 2">
    <name type="scientific">Urochloa decumbens</name>
    <dbReference type="NCBI Taxonomy" id="240449"/>
    <lineage>
        <taxon>Eukaryota</taxon>
        <taxon>Viridiplantae</taxon>
        <taxon>Streptophyta</taxon>
        <taxon>Embryophyta</taxon>
        <taxon>Tracheophyta</taxon>
        <taxon>Spermatophyta</taxon>
        <taxon>Magnoliopsida</taxon>
        <taxon>Liliopsida</taxon>
        <taxon>Poales</taxon>
        <taxon>Poaceae</taxon>
        <taxon>PACMAD clade</taxon>
        <taxon>Panicoideae</taxon>
        <taxon>Panicodae</taxon>
        <taxon>Paniceae</taxon>
        <taxon>Melinidinae</taxon>
        <taxon>Urochloa</taxon>
    </lineage>
</organism>
<dbReference type="EMBL" id="OZ075123">
    <property type="protein sequence ID" value="CAL4918764.1"/>
    <property type="molecule type" value="Genomic_DNA"/>
</dbReference>
<sequence>MRARVAPTSESPRGAMRARMRDGVGMRVRLEKDFCVSTPQRKSRGSEERSVGVALSPCYRASSRQANPRMEHTHYPESGADGRDALMREEISPYCDPEDSEDDLYWDDPIKYDLSVWVASLKDVTDDVPQIPPPFIVHCRDLLEKGWGWQRLVPYCHGNVDWTTFKEYLKEYFIQNAGEIAALCANKKPEKDKDYFCRITGGVKVKDKSIYSHNVSVYIQGVVADMCVEMENNFRFIHRDLLTAEDIILSEQIEERANYLIQSPGGYANAAAALVCIVKEIRLLSEILDCKFDTTEMVNLSKKVRQSAYKLMLYEGPESAAAAGALLGLAKEAKFLCYVLSREDGFMHRDCYCCHAIRRDTVEALDMLLQETSNYGHVSWALVAKPEKPQGFVDYLTYASDNGDVNVASAVAESEKPEGTVVDLNCASDNGDVASAGAKSEKPEGTVGYLNCEVLDSIERSKGDLNDCCEMDRNAKFGLTINKYDELEGHLEASESWKVSEECSPGQRFKRRMTL</sequence>
<keyword evidence="2" id="KW-1185">Reference proteome</keyword>